<protein>
    <submittedName>
        <fullName evidence="4">Poly-beta-1,6-N-acetyl-D-glucosamine N-deacetylase</fullName>
        <ecNumber evidence="4">3.5.1.-</ecNumber>
    </submittedName>
</protein>
<dbReference type="SUPFAM" id="SSF88713">
    <property type="entry name" value="Glycoside hydrolase/deacetylase"/>
    <property type="match status" value="1"/>
</dbReference>
<dbReference type="GO" id="GO:0016810">
    <property type="term" value="F:hydrolase activity, acting on carbon-nitrogen (but not peptide) bonds"/>
    <property type="evidence" value="ECO:0007669"/>
    <property type="project" value="InterPro"/>
</dbReference>
<gene>
    <name evidence="4" type="primary">icaB_2</name>
    <name evidence="4" type="ORF">SAMEA4530655_02413</name>
</gene>
<keyword evidence="4" id="KW-0378">Hydrolase</keyword>
<dbReference type="InterPro" id="IPR011330">
    <property type="entry name" value="Glyco_hydro/deAcase_b/a-brl"/>
</dbReference>
<feature type="signal peptide" evidence="2">
    <location>
        <begin position="1"/>
        <end position="43"/>
    </location>
</feature>
<evidence type="ECO:0000313" key="4">
    <source>
        <dbReference type="EMBL" id="SNU85327.1"/>
    </source>
</evidence>
<dbReference type="RefSeq" id="WP_224786781.1">
    <property type="nucleotide sequence ID" value="NZ_CABPRX010000002.1"/>
</dbReference>
<dbReference type="EMBL" id="LT906435">
    <property type="protein sequence ID" value="SNU85327.1"/>
    <property type="molecule type" value="Genomic_DNA"/>
</dbReference>
<dbReference type="PANTHER" id="PTHR34216">
    <property type="match status" value="1"/>
</dbReference>
<dbReference type="AlphaFoldDB" id="A0A239SIU8"/>
<keyword evidence="5" id="KW-1185">Reference proteome</keyword>
<accession>A0A239SIU8</accession>
<dbReference type="PROSITE" id="PS51677">
    <property type="entry name" value="NODB"/>
    <property type="match status" value="1"/>
</dbReference>
<sequence length="287" mass="32351">MNENRGPGTEMGQVIAAWPRRNIRRLTVSLAAAMLLLSVPAQADAGPAQHDVLILVYHRFSEGKSAHDVGSTTVSLETFCSQLEFFTANGYRIVPMADVLAWLAGSQDTLPPRALALTLDDGHRSVFEIAWPMLKARSTPVTLFLYPSAISNASYAMTWNQVRELTRSIHVGVGSHTYWHPNFKTERARRTPADYERFVRDQFRRSRASLETAMGKPVQWLAWPFGIYDPQLEAIAREEGYRYAFSIDAKPVTPHSDPMAIPRYLMTQECGAVCLRRMLTQAQTRHD</sequence>
<dbReference type="InterPro" id="IPR051398">
    <property type="entry name" value="Polysacch_Deacetylase"/>
</dbReference>
<name>A0A239SIU8_9BURK</name>
<dbReference type="Pfam" id="PF01522">
    <property type="entry name" value="Polysacc_deac_1"/>
    <property type="match status" value="1"/>
</dbReference>
<dbReference type="EC" id="3.5.1.-" evidence="4"/>
<dbReference type="CDD" id="cd10918">
    <property type="entry name" value="CE4_NodB_like_5s_6s"/>
    <property type="match status" value="1"/>
</dbReference>
<keyword evidence="1 2" id="KW-0732">Signal</keyword>
<feature type="chain" id="PRO_5013280724" evidence="2">
    <location>
        <begin position="44"/>
        <end position="287"/>
    </location>
</feature>
<dbReference type="InterPro" id="IPR002509">
    <property type="entry name" value="NODB_dom"/>
</dbReference>
<evidence type="ECO:0000259" key="3">
    <source>
        <dbReference type="PROSITE" id="PS51677"/>
    </source>
</evidence>
<evidence type="ECO:0000313" key="5">
    <source>
        <dbReference type="Proteomes" id="UP000215126"/>
    </source>
</evidence>
<dbReference type="Proteomes" id="UP000215126">
    <property type="component" value="Chromosome 1"/>
</dbReference>
<reference evidence="4 5" key="1">
    <citation type="submission" date="2017-06" db="EMBL/GenBank/DDBJ databases">
        <authorList>
            <consortium name="Pathogen Informatics"/>
        </authorList>
    </citation>
    <scope>NUCLEOTIDE SEQUENCE [LARGE SCALE GENOMIC DNA]</scope>
    <source>
        <strain evidence="4 5">NCTC13161</strain>
    </source>
</reference>
<proteinExistence type="predicted"/>
<dbReference type="PANTHER" id="PTHR34216:SF7">
    <property type="entry name" value="POLY-BETA-1,6-N-ACETYL-D-GLUCOSAMINE N-DEACETYLASE"/>
    <property type="match status" value="1"/>
</dbReference>
<dbReference type="GO" id="GO:0005975">
    <property type="term" value="P:carbohydrate metabolic process"/>
    <property type="evidence" value="ECO:0007669"/>
    <property type="project" value="InterPro"/>
</dbReference>
<organism evidence="4 5">
    <name type="scientific">Pandoraea sputorum</name>
    <dbReference type="NCBI Taxonomy" id="93222"/>
    <lineage>
        <taxon>Bacteria</taxon>
        <taxon>Pseudomonadati</taxon>
        <taxon>Pseudomonadota</taxon>
        <taxon>Betaproteobacteria</taxon>
        <taxon>Burkholderiales</taxon>
        <taxon>Burkholderiaceae</taxon>
        <taxon>Pandoraea</taxon>
    </lineage>
</organism>
<dbReference type="STRING" id="93222.NA29_16275"/>
<dbReference type="Gene3D" id="3.20.20.370">
    <property type="entry name" value="Glycoside hydrolase/deacetylase"/>
    <property type="match status" value="1"/>
</dbReference>
<evidence type="ECO:0000256" key="2">
    <source>
        <dbReference type="SAM" id="SignalP"/>
    </source>
</evidence>
<evidence type="ECO:0000256" key="1">
    <source>
        <dbReference type="ARBA" id="ARBA00022729"/>
    </source>
</evidence>
<feature type="domain" description="NodB homology" evidence="3">
    <location>
        <begin position="113"/>
        <end position="287"/>
    </location>
</feature>